<comment type="similarity">
    <text evidence="1">Belongs to the transferase hexapeptide repeat family.</text>
</comment>
<dbReference type="RefSeq" id="WP_232548937.1">
    <property type="nucleotide sequence ID" value="NZ_CP115965.1"/>
</dbReference>
<gene>
    <name evidence="3" type="ORF">PCC79_05010</name>
</gene>
<reference evidence="3 4" key="1">
    <citation type="journal article" date="2023" name="Environ Microbiome">
        <title>A coral-associated actinobacterium mitigates coral bleaching under heat stress.</title>
        <authorList>
            <person name="Li J."/>
            <person name="Zou Y."/>
            <person name="Li Q."/>
            <person name="Zhang J."/>
            <person name="Bourne D.G."/>
            <person name="Lyu Y."/>
            <person name="Liu C."/>
            <person name="Zhang S."/>
        </authorList>
    </citation>
    <scope>NUCLEOTIDE SEQUENCE [LARGE SCALE GENOMIC DNA]</scope>
    <source>
        <strain evidence="3 4">SCSIO 13291</strain>
    </source>
</reference>
<dbReference type="SUPFAM" id="SSF51161">
    <property type="entry name" value="Trimeric LpxA-like enzymes"/>
    <property type="match status" value="1"/>
</dbReference>
<evidence type="ECO:0000256" key="2">
    <source>
        <dbReference type="ARBA" id="ARBA00022679"/>
    </source>
</evidence>
<keyword evidence="2" id="KW-0808">Transferase</keyword>
<dbReference type="Proteomes" id="UP001434337">
    <property type="component" value="Chromosome"/>
</dbReference>
<evidence type="ECO:0000313" key="4">
    <source>
        <dbReference type="Proteomes" id="UP001434337"/>
    </source>
</evidence>
<dbReference type="PANTHER" id="PTHR23416:SF23">
    <property type="entry name" value="ACETYLTRANSFERASE C18B11.09C-RELATED"/>
    <property type="match status" value="1"/>
</dbReference>
<dbReference type="InterPro" id="IPR051159">
    <property type="entry name" value="Hexapeptide_acetyltransf"/>
</dbReference>
<dbReference type="EMBL" id="CP115965">
    <property type="protein sequence ID" value="WZW99555.1"/>
    <property type="molecule type" value="Genomic_DNA"/>
</dbReference>
<dbReference type="Pfam" id="PF00132">
    <property type="entry name" value="Hexapep"/>
    <property type="match status" value="1"/>
</dbReference>
<dbReference type="InterPro" id="IPR011004">
    <property type="entry name" value="Trimer_LpxA-like_sf"/>
</dbReference>
<keyword evidence="4" id="KW-1185">Reference proteome</keyword>
<evidence type="ECO:0000313" key="3">
    <source>
        <dbReference type="EMBL" id="WZW99555.1"/>
    </source>
</evidence>
<organism evidence="3 4">
    <name type="scientific">Propioniciclava soli</name>
    <dbReference type="NCBI Taxonomy" id="2775081"/>
    <lineage>
        <taxon>Bacteria</taxon>
        <taxon>Bacillati</taxon>
        <taxon>Actinomycetota</taxon>
        <taxon>Actinomycetes</taxon>
        <taxon>Propionibacteriales</taxon>
        <taxon>Propionibacteriaceae</taxon>
        <taxon>Propioniciclava</taxon>
    </lineage>
</organism>
<dbReference type="Gene3D" id="2.160.10.10">
    <property type="entry name" value="Hexapeptide repeat proteins"/>
    <property type="match status" value="1"/>
</dbReference>
<evidence type="ECO:0000256" key="1">
    <source>
        <dbReference type="ARBA" id="ARBA00007274"/>
    </source>
</evidence>
<keyword evidence="3" id="KW-0012">Acyltransferase</keyword>
<dbReference type="GO" id="GO:0016746">
    <property type="term" value="F:acyltransferase activity"/>
    <property type="evidence" value="ECO:0007669"/>
    <property type="project" value="UniProtKB-KW"/>
</dbReference>
<dbReference type="InterPro" id="IPR001451">
    <property type="entry name" value="Hexapep"/>
</dbReference>
<dbReference type="PANTHER" id="PTHR23416">
    <property type="entry name" value="SIALIC ACID SYNTHASE-RELATED"/>
    <property type="match status" value="1"/>
</dbReference>
<dbReference type="CDD" id="cd04647">
    <property type="entry name" value="LbH_MAT_like"/>
    <property type="match status" value="1"/>
</dbReference>
<name>A0ABZ3CAD9_9ACTN</name>
<protein>
    <submittedName>
        <fullName evidence="3">Acyltransferase</fullName>
    </submittedName>
</protein>
<accession>A0ABZ3CAD9</accession>
<sequence>MPSPSISSRLTSLKRFARKRWSDAEFTVLELGGTIRSHHVRRALLRSYGATVDPTAAVYHGAQVRRAEALAIGAHSSIGEDAILDARGGITIGDRVNLSSQVHLWTAQHEWRSPSFDYVTAPIRIDDYVWVGPRVTILPGAHLGEGCVVAAHAVVRGEVAPYTLVGGVPATKLGERPRGLDYTPAGPGAMTWWW</sequence>
<proteinExistence type="inferred from homology"/>